<evidence type="ECO:0000313" key="2">
    <source>
        <dbReference type="Proteomes" id="UP000314294"/>
    </source>
</evidence>
<protein>
    <submittedName>
        <fullName evidence="1">Serine/threonine-protein kinase mTOR</fullName>
    </submittedName>
</protein>
<proteinExistence type="predicted"/>
<organism evidence="1 2">
    <name type="scientific">Liparis tanakae</name>
    <name type="common">Tanaka's snailfish</name>
    <dbReference type="NCBI Taxonomy" id="230148"/>
    <lineage>
        <taxon>Eukaryota</taxon>
        <taxon>Metazoa</taxon>
        <taxon>Chordata</taxon>
        <taxon>Craniata</taxon>
        <taxon>Vertebrata</taxon>
        <taxon>Euteleostomi</taxon>
        <taxon>Actinopterygii</taxon>
        <taxon>Neopterygii</taxon>
        <taxon>Teleostei</taxon>
        <taxon>Neoteleostei</taxon>
        <taxon>Acanthomorphata</taxon>
        <taxon>Eupercaria</taxon>
        <taxon>Perciformes</taxon>
        <taxon>Cottioidei</taxon>
        <taxon>Cottales</taxon>
        <taxon>Liparidae</taxon>
        <taxon>Liparis</taxon>
    </lineage>
</organism>
<keyword evidence="1" id="KW-0808">Transferase</keyword>
<dbReference type="Proteomes" id="UP000314294">
    <property type="component" value="Unassembled WGS sequence"/>
</dbReference>
<evidence type="ECO:0000313" key="1">
    <source>
        <dbReference type="EMBL" id="TNN42337.1"/>
    </source>
</evidence>
<accession>A0A4Z2FM73</accession>
<keyword evidence="1" id="KW-0418">Kinase</keyword>
<comment type="caution">
    <text evidence="1">The sequence shown here is derived from an EMBL/GenBank/DDBJ whole genome shotgun (WGS) entry which is preliminary data.</text>
</comment>
<keyword evidence="2" id="KW-1185">Reference proteome</keyword>
<dbReference type="AlphaFoldDB" id="A0A4Z2FM73"/>
<reference evidence="1 2" key="1">
    <citation type="submission" date="2019-03" db="EMBL/GenBank/DDBJ databases">
        <title>First draft genome of Liparis tanakae, snailfish: a comprehensive survey of snailfish specific genes.</title>
        <authorList>
            <person name="Kim W."/>
            <person name="Song I."/>
            <person name="Jeong J.-H."/>
            <person name="Kim D."/>
            <person name="Kim S."/>
            <person name="Ryu S."/>
            <person name="Song J.Y."/>
            <person name="Lee S.K."/>
        </authorList>
    </citation>
    <scope>NUCLEOTIDE SEQUENCE [LARGE SCALE GENOMIC DNA]</scope>
    <source>
        <tissue evidence="1">Muscle</tissue>
    </source>
</reference>
<dbReference type="GO" id="GO:0016301">
    <property type="term" value="F:kinase activity"/>
    <property type="evidence" value="ECO:0007669"/>
    <property type="project" value="UniProtKB-KW"/>
</dbReference>
<sequence>MCLFADQVVQMVIMSGTATVLQQFVSGLKNRNEDTRAKSAKDLQHYVTTELREVNKVNMDVIETRM</sequence>
<dbReference type="OrthoDB" id="2250022at2759"/>
<gene>
    <name evidence="1" type="primary">MTOR_2</name>
    <name evidence="1" type="ORF">EYF80_047478</name>
</gene>
<name>A0A4Z2FM73_9TELE</name>
<dbReference type="EMBL" id="SRLO01001043">
    <property type="protein sequence ID" value="TNN42337.1"/>
    <property type="molecule type" value="Genomic_DNA"/>
</dbReference>